<comment type="caution">
    <text evidence="4">The sequence shown here is derived from an EMBL/GenBank/DDBJ whole genome shotgun (WGS) entry which is preliminary data.</text>
</comment>
<feature type="domain" description="Vps16 N-terminal" evidence="3">
    <location>
        <begin position="344"/>
        <end position="486"/>
    </location>
</feature>
<dbReference type="GO" id="GO:0005768">
    <property type="term" value="C:endosome"/>
    <property type="evidence" value="ECO:0007669"/>
    <property type="project" value="TreeGrafter"/>
</dbReference>
<dbReference type="PANTHER" id="PTHR12811:SF0">
    <property type="entry name" value="VACUOLAR PROTEIN SORTING-ASSOCIATED PROTEIN 16 HOMOLOG"/>
    <property type="match status" value="1"/>
</dbReference>
<dbReference type="GO" id="GO:0003779">
    <property type="term" value="F:actin binding"/>
    <property type="evidence" value="ECO:0007669"/>
    <property type="project" value="TreeGrafter"/>
</dbReference>
<dbReference type="Proteomes" id="UP001642409">
    <property type="component" value="Unassembled WGS sequence"/>
</dbReference>
<evidence type="ECO:0000256" key="1">
    <source>
        <dbReference type="ARBA" id="ARBA00009250"/>
    </source>
</evidence>
<evidence type="ECO:0000313" key="6">
    <source>
        <dbReference type="Proteomes" id="UP001642409"/>
    </source>
</evidence>
<organism evidence="4">
    <name type="scientific">Hexamita inflata</name>
    <dbReference type="NCBI Taxonomy" id="28002"/>
    <lineage>
        <taxon>Eukaryota</taxon>
        <taxon>Metamonada</taxon>
        <taxon>Diplomonadida</taxon>
        <taxon>Hexamitidae</taxon>
        <taxon>Hexamitinae</taxon>
        <taxon>Hexamita</taxon>
    </lineage>
</organism>
<reference evidence="5 6" key="2">
    <citation type="submission" date="2024-07" db="EMBL/GenBank/DDBJ databases">
        <authorList>
            <person name="Akdeniz Z."/>
        </authorList>
    </citation>
    <scope>NUCLEOTIDE SEQUENCE [LARGE SCALE GENOMIC DNA]</scope>
</reference>
<sequence>MNYPTRNWRLFNKQFYRMQSLFDLEQKSTMNFANQLSAVSSCGGLIALAFKPNEIIQVTGKISQDEIEKKRKTVQVFYQNMVPVCNVPASLNSAINQVGWTSSGQLVVLSEDFCVYTYSISDYQFPTSTILLVENQSQPQLSKITTINNNTYILTYSIKTNSFYVLDLQSEQILIITCPPKQKPVSAEILIDSKPGSLLYQDFNSQPRKIRNLVNGDLSVVVLMQSGALFKLKPNCVSGRDVEQLQQLKSSVSTTSQLMFDPTYQFCAVMQPQGANFQTTNVFKPDLIQKIIDIQKMNNDEKAKLEGDMKNAYKIMQTLTFQEIDDLINSFNKNLACIVTIFDYNCEQKLTEINVQDATNLELFWVGNNSPALLYKNNNEYHVGLFNNSTSIKYKIGAQYPILKTETDGLRIVTQTGIQMLYQVLHSIKQTFHPEYASSEQAHLLEAYLNYMNGHFDSDQLTRNLQERNQDLQHLLMQAIQSAESESEQYSDMLYDSVRYFKLLTSDQQKHNSLAESIQDFSIRRAADCSYRYVSGSFQPVLKAVIEGKPVQLLYKNGEIIDIYWDRAVFDSTSGSPGDQFDIKQLITDQYVLSKKLHGCVSLLQKNNFYTSVQQLKQVGIQNVIQQLFSVQKHAAAVSISRLFELNQEPIVIDYVLQLIQKSPQSTDKELEQKILQKKLLVPSLPLRTVALAVVSKGRNRLARMLLEREPSTEAKVQLNLKIGDYASAFKQALRGGEPNLAHQALQLATEDTNGLRQMVQLINQDFSVLRIFFQANRILKPDLLYSLGTSSQPNNYIFIAEAQYRKARASKNVKQAQSFLEECQITTKLAKERHIQLQKAQKKGEVDFELKTESDLEKIKAKTDDLLSETEQIDGQKIIETENKFMHISLLQNDFQDILQAEIDLLKQQKELSEQFKKNLQGLSVFDTLVFLYTKQMQSDYDKEARRGAEDLQPGCQREIDSFIKALNVSQEIQLSATLKAITTNSNYYSNLTTLNKQFKKPDPHVIFKIAKQLNAVQTAVQFIKEIENDAQKFRLFLQLRQDTECVSIFRKIGAEKLKEIHGEFYGQSGAQAVIQRLLVELDMTTLSGKTK</sequence>
<protein>
    <submittedName>
        <fullName evidence="4">Uncharacterized protein</fullName>
    </submittedName>
</protein>
<evidence type="ECO:0000259" key="2">
    <source>
        <dbReference type="Pfam" id="PF04840"/>
    </source>
</evidence>
<evidence type="ECO:0000313" key="4">
    <source>
        <dbReference type="EMBL" id="CAI9923085.1"/>
    </source>
</evidence>
<dbReference type="EMBL" id="CATOUU010000276">
    <property type="protein sequence ID" value="CAI9923085.1"/>
    <property type="molecule type" value="Genomic_DNA"/>
</dbReference>
<dbReference type="Pfam" id="PF04840">
    <property type="entry name" value="Vps16_C"/>
    <property type="match status" value="1"/>
</dbReference>
<dbReference type="GO" id="GO:0016197">
    <property type="term" value="P:endosomal transport"/>
    <property type="evidence" value="ECO:0007669"/>
    <property type="project" value="TreeGrafter"/>
</dbReference>
<dbReference type="GO" id="GO:0042144">
    <property type="term" value="P:vacuole fusion, non-autophagic"/>
    <property type="evidence" value="ECO:0007669"/>
    <property type="project" value="TreeGrafter"/>
</dbReference>
<evidence type="ECO:0000313" key="5">
    <source>
        <dbReference type="EMBL" id="CAL6090880.1"/>
    </source>
</evidence>
<accession>A0AA86NQM1</accession>
<dbReference type="GO" id="GO:0006886">
    <property type="term" value="P:intracellular protein transport"/>
    <property type="evidence" value="ECO:0007669"/>
    <property type="project" value="InterPro"/>
</dbReference>
<feature type="domain" description="Vps16 C-terminal" evidence="2">
    <location>
        <begin position="690"/>
        <end position="828"/>
    </location>
</feature>
<comment type="similarity">
    <text evidence="1">Belongs to the VPS16 family.</text>
</comment>
<gene>
    <name evidence="4" type="ORF">HINF_LOCUS10730</name>
    <name evidence="5" type="ORF">HINF_LOCUS65520</name>
</gene>
<dbReference type="GO" id="GO:0030897">
    <property type="term" value="C:HOPS complex"/>
    <property type="evidence" value="ECO:0007669"/>
    <property type="project" value="TreeGrafter"/>
</dbReference>
<reference evidence="4" key="1">
    <citation type="submission" date="2023-06" db="EMBL/GenBank/DDBJ databases">
        <authorList>
            <person name="Kurt Z."/>
        </authorList>
    </citation>
    <scope>NUCLEOTIDE SEQUENCE</scope>
</reference>
<keyword evidence="6" id="KW-1185">Reference proteome</keyword>
<dbReference type="InterPro" id="IPR006925">
    <property type="entry name" value="Vps16_C"/>
</dbReference>
<dbReference type="PANTHER" id="PTHR12811">
    <property type="entry name" value="VACUOLAR PROTEIN SORTING VPS16"/>
    <property type="match status" value="1"/>
</dbReference>
<dbReference type="AlphaFoldDB" id="A0AA86NQM1"/>
<evidence type="ECO:0000259" key="3">
    <source>
        <dbReference type="Pfam" id="PF04841"/>
    </source>
</evidence>
<name>A0AA86NQM1_9EUKA</name>
<dbReference type="EMBL" id="CAXDID020000431">
    <property type="protein sequence ID" value="CAL6090880.1"/>
    <property type="molecule type" value="Genomic_DNA"/>
</dbReference>
<dbReference type="InterPro" id="IPR006926">
    <property type="entry name" value="Vps16_N"/>
</dbReference>
<dbReference type="GO" id="GO:0005765">
    <property type="term" value="C:lysosomal membrane"/>
    <property type="evidence" value="ECO:0007669"/>
    <property type="project" value="TreeGrafter"/>
</dbReference>
<dbReference type="Pfam" id="PF04841">
    <property type="entry name" value="Vps16_N"/>
    <property type="match status" value="1"/>
</dbReference>
<proteinExistence type="inferred from homology"/>
<dbReference type="InterPro" id="IPR016534">
    <property type="entry name" value="VPS16"/>
</dbReference>